<evidence type="ECO:0000313" key="1">
    <source>
        <dbReference type="Proteomes" id="UP000887579"/>
    </source>
</evidence>
<dbReference type="WBParaSite" id="ES5_v2.g12040.t1">
    <property type="protein sequence ID" value="ES5_v2.g12040.t1"/>
    <property type="gene ID" value="ES5_v2.g12040"/>
</dbReference>
<proteinExistence type="predicted"/>
<accession>A0AC34F4K9</accession>
<reference evidence="2" key="1">
    <citation type="submission" date="2022-11" db="UniProtKB">
        <authorList>
            <consortium name="WormBaseParasite"/>
        </authorList>
    </citation>
    <scope>IDENTIFICATION</scope>
</reference>
<evidence type="ECO:0000313" key="2">
    <source>
        <dbReference type="WBParaSite" id="ES5_v2.g12040.t1"/>
    </source>
</evidence>
<organism evidence="1 2">
    <name type="scientific">Panagrolaimus sp. ES5</name>
    <dbReference type="NCBI Taxonomy" id="591445"/>
    <lineage>
        <taxon>Eukaryota</taxon>
        <taxon>Metazoa</taxon>
        <taxon>Ecdysozoa</taxon>
        <taxon>Nematoda</taxon>
        <taxon>Chromadorea</taxon>
        <taxon>Rhabditida</taxon>
        <taxon>Tylenchina</taxon>
        <taxon>Panagrolaimomorpha</taxon>
        <taxon>Panagrolaimoidea</taxon>
        <taxon>Panagrolaimidae</taxon>
        <taxon>Panagrolaimus</taxon>
    </lineage>
</organism>
<protein>
    <submittedName>
        <fullName evidence="2">C6 domain-containing protein</fullName>
    </submittedName>
</protein>
<name>A0AC34F4K9_9BILA</name>
<sequence length="93" mass="10016">MKSSPFVIDGIMTRTYSDNRCRSSATISCRPPKVSGSRSKLSATIVVNGENYIKTGGRGETIVTGVTCYNGIWQIADPPLNVTTFECKLGDPV</sequence>
<dbReference type="Proteomes" id="UP000887579">
    <property type="component" value="Unplaced"/>
</dbReference>